<reference evidence="9 10" key="1">
    <citation type="journal article" date="2019" name="Emerg. Microbes Infect.">
        <title>Comprehensive subspecies identification of 175 nontuberculous mycobacteria species based on 7547 genomic profiles.</title>
        <authorList>
            <person name="Matsumoto Y."/>
            <person name="Kinjo T."/>
            <person name="Motooka D."/>
            <person name="Nabeya D."/>
            <person name="Jung N."/>
            <person name="Uechi K."/>
            <person name="Horii T."/>
            <person name="Iida T."/>
            <person name="Fujita J."/>
            <person name="Nakamura S."/>
        </authorList>
    </citation>
    <scope>NUCLEOTIDE SEQUENCE [LARGE SCALE GENOMIC DNA]</scope>
    <source>
        <strain evidence="9 10">JCM 6375</strain>
    </source>
</reference>
<dbReference type="PANTHER" id="PTHR13887:SF14">
    <property type="entry name" value="DISULFIDE BOND FORMATION PROTEIN D"/>
    <property type="match status" value="1"/>
</dbReference>
<keyword evidence="7" id="KW-1133">Transmembrane helix</keyword>
<dbReference type="RefSeq" id="WP_083150014.1">
    <property type="nucleotide sequence ID" value="NZ_AP022560.1"/>
</dbReference>
<keyword evidence="3" id="KW-0560">Oxidoreductase</keyword>
<dbReference type="InterPro" id="IPR012336">
    <property type="entry name" value="Thioredoxin-like_fold"/>
</dbReference>
<dbReference type="GO" id="GO:0016491">
    <property type="term" value="F:oxidoreductase activity"/>
    <property type="evidence" value="ECO:0007669"/>
    <property type="project" value="UniProtKB-KW"/>
</dbReference>
<keyword evidence="2" id="KW-0732">Signal</keyword>
<name>A0AAD1M7U0_9MYCO</name>
<dbReference type="AlphaFoldDB" id="A0AAD1M7U0"/>
<dbReference type="PANTHER" id="PTHR13887">
    <property type="entry name" value="GLUTATHIONE S-TRANSFERASE KAPPA"/>
    <property type="match status" value="1"/>
</dbReference>
<evidence type="ECO:0000256" key="2">
    <source>
        <dbReference type="ARBA" id="ARBA00022729"/>
    </source>
</evidence>
<gene>
    <name evidence="9" type="ORF">MMOR_43290</name>
</gene>
<keyword evidence="4" id="KW-1015">Disulfide bond</keyword>
<feature type="compositionally biased region" description="Pro residues" evidence="6">
    <location>
        <begin position="241"/>
        <end position="262"/>
    </location>
</feature>
<evidence type="ECO:0000256" key="5">
    <source>
        <dbReference type="ARBA" id="ARBA00023284"/>
    </source>
</evidence>
<keyword evidence="5" id="KW-0676">Redox-active center</keyword>
<evidence type="ECO:0000256" key="7">
    <source>
        <dbReference type="SAM" id="Phobius"/>
    </source>
</evidence>
<evidence type="ECO:0000313" key="9">
    <source>
        <dbReference type="EMBL" id="BBX03393.1"/>
    </source>
</evidence>
<comment type="similarity">
    <text evidence="1">Belongs to the thioredoxin family. DsbA subfamily.</text>
</comment>
<dbReference type="Proteomes" id="UP000466681">
    <property type="component" value="Chromosome"/>
</dbReference>
<dbReference type="InterPro" id="IPR036249">
    <property type="entry name" value="Thioredoxin-like_sf"/>
</dbReference>
<evidence type="ECO:0000256" key="4">
    <source>
        <dbReference type="ARBA" id="ARBA00023157"/>
    </source>
</evidence>
<protein>
    <submittedName>
        <fullName evidence="9">Membrane protein</fullName>
    </submittedName>
</protein>
<dbReference type="EMBL" id="AP022560">
    <property type="protein sequence ID" value="BBX03393.1"/>
    <property type="molecule type" value="Genomic_DNA"/>
</dbReference>
<evidence type="ECO:0000259" key="8">
    <source>
        <dbReference type="Pfam" id="PF13462"/>
    </source>
</evidence>
<proteinExistence type="inferred from homology"/>
<evidence type="ECO:0000313" key="10">
    <source>
        <dbReference type="Proteomes" id="UP000466681"/>
    </source>
</evidence>
<keyword evidence="7" id="KW-0472">Membrane</keyword>
<keyword evidence="10" id="KW-1185">Reference proteome</keyword>
<accession>A0AAD1M7U0</accession>
<dbReference type="CDD" id="cd02972">
    <property type="entry name" value="DsbA_family"/>
    <property type="match status" value="1"/>
</dbReference>
<dbReference type="SUPFAM" id="SSF52833">
    <property type="entry name" value="Thioredoxin-like"/>
    <property type="match status" value="1"/>
</dbReference>
<organism evidence="9 10">
    <name type="scientific">Mycolicibacterium moriokaense</name>
    <dbReference type="NCBI Taxonomy" id="39691"/>
    <lineage>
        <taxon>Bacteria</taxon>
        <taxon>Bacillati</taxon>
        <taxon>Actinomycetota</taxon>
        <taxon>Actinomycetes</taxon>
        <taxon>Mycobacteriales</taxon>
        <taxon>Mycobacteriaceae</taxon>
        <taxon>Mycolicibacterium</taxon>
    </lineage>
</organism>
<feature type="region of interest" description="Disordered" evidence="6">
    <location>
        <begin position="235"/>
        <end position="262"/>
    </location>
</feature>
<dbReference type="KEGG" id="mmor:MMOR_43290"/>
<evidence type="ECO:0000256" key="3">
    <source>
        <dbReference type="ARBA" id="ARBA00023002"/>
    </source>
</evidence>
<dbReference type="Gene3D" id="3.40.30.10">
    <property type="entry name" value="Glutaredoxin"/>
    <property type="match status" value="1"/>
</dbReference>
<feature type="transmembrane region" description="Helical" evidence="7">
    <location>
        <begin position="20"/>
        <end position="41"/>
    </location>
</feature>
<sequence>MASKPKYDLKASDRRRNLAVQIGLTAIVVIFAVAIVLYIVLSADNKPTAGEAESIRITSPQLIKKEGTDEPKVVLSLYEDFLCPACRNFEQNFGPTVNKLIDSGAVAADYYMVSILDRQGQGYSTRAANAAYCVAGDSIDAFRRFHAALYAQQPEEGVGPFPDNARLIEVARQAGAGGQVPECINKGTNSDMVSGLAEASKVKATPTIRINGEDYNPTTPDALITKIEEIVGNVPALDAGAPPPAADPKTLVPPTPAPAPKP</sequence>
<feature type="domain" description="Thioredoxin-like fold" evidence="8">
    <location>
        <begin position="67"/>
        <end position="228"/>
    </location>
</feature>
<keyword evidence="7" id="KW-0812">Transmembrane</keyword>
<dbReference type="Pfam" id="PF13462">
    <property type="entry name" value="Thioredoxin_4"/>
    <property type="match status" value="1"/>
</dbReference>
<evidence type="ECO:0000256" key="1">
    <source>
        <dbReference type="ARBA" id="ARBA00005791"/>
    </source>
</evidence>
<evidence type="ECO:0000256" key="6">
    <source>
        <dbReference type="SAM" id="MobiDB-lite"/>
    </source>
</evidence>